<sequence length="164" mass="17790">MVILLSPESLDKLLSRLTGVGFFIFCPLAPSMLLKLGLIVSLFSSNLYPNCSALRFFCFAVLWKVPKLDPKLHVCEILILNLHLRSPSSPLGWFQIALNAAPIAPMLKVWSAIILPSKLLEQSSKPDRISSSSKVTTSSSSASLVSLEGSNAVLDVAVSPYYPS</sequence>
<dbReference type="EMBL" id="JASCZI010211955">
    <property type="protein sequence ID" value="MED6197712.1"/>
    <property type="molecule type" value="Genomic_DNA"/>
</dbReference>
<reference evidence="2 3" key="1">
    <citation type="journal article" date="2023" name="Plants (Basel)">
        <title>Bridging the Gap: Combining Genomics and Transcriptomics Approaches to Understand Stylosanthes scabra, an Orphan Legume from the Brazilian Caatinga.</title>
        <authorList>
            <person name="Ferreira-Neto J.R.C."/>
            <person name="da Silva M.D."/>
            <person name="Binneck E."/>
            <person name="de Melo N.F."/>
            <person name="da Silva R.H."/>
            <person name="de Melo A.L.T.M."/>
            <person name="Pandolfi V."/>
            <person name="Bustamante F.O."/>
            <person name="Brasileiro-Vidal A.C."/>
            <person name="Benko-Iseppon A.M."/>
        </authorList>
    </citation>
    <scope>NUCLEOTIDE SEQUENCE [LARGE SCALE GENOMIC DNA]</scope>
    <source>
        <tissue evidence="2">Leaves</tissue>
    </source>
</reference>
<protein>
    <submittedName>
        <fullName evidence="2">Uncharacterized protein</fullName>
    </submittedName>
</protein>
<feature type="transmembrane region" description="Helical" evidence="1">
    <location>
        <begin position="20"/>
        <end position="40"/>
    </location>
</feature>
<evidence type="ECO:0000256" key="1">
    <source>
        <dbReference type="SAM" id="Phobius"/>
    </source>
</evidence>
<dbReference type="Proteomes" id="UP001341840">
    <property type="component" value="Unassembled WGS sequence"/>
</dbReference>
<accession>A0ABU6XJ65</accession>
<keyword evidence="1" id="KW-0472">Membrane</keyword>
<keyword evidence="1" id="KW-1133">Transmembrane helix</keyword>
<proteinExistence type="predicted"/>
<organism evidence="2 3">
    <name type="scientific">Stylosanthes scabra</name>
    <dbReference type="NCBI Taxonomy" id="79078"/>
    <lineage>
        <taxon>Eukaryota</taxon>
        <taxon>Viridiplantae</taxon>
        <taxon>Streptophyta</taxon>
        <taxon>Embryophyta</taxon>
        <taxon>Tracheophyta</taxon>
        <taxon>Spermatophyta</taxon>
        <taxon>Magnoliopsida</taxon>
        <taxon>eudicotyledons</taxon>
        <taxon>Gunneridae</taxon>
        <taxon>Pentapetalae</taxon>
        <taxon>rosids</taxon>
        <taxon>fabids</taxon>
        <taxon>Fabales</taxon>
        <taxon>Fabaceae</taxon>
        <taxon>Papilionoideae</taxon>
        <taxon>50 kb inversion clade</taxon>
        <taxon>dalbergioids sensu lato</taxon>
        <taxon>Dalbergieae</taxon>
        <taxon>Pterocarpus clade</taxon>
        <taxon>Stylosanthes</taxon>
    </lineage>
</organism>
<name>A0ABU6XJ65_9FABA</name>
<comment type="caution">
    <text evidence="2">The sequence shown here is derived from an EMBL/GenBank/DDBJ whole genome shotgun (WGS) entry which is preliminary data.</text>
</comment>
<evidence type="ECO:0000313" key="3">
    <source>
        <dbReference type="Proteomes" id="UP001341840"/>
    </source>
</evidence>
<keyword evidence="3" id="KW-1185">Reference proteome</keyword>
<gene>
    <name evidence="2" type="ORF">PIB30_059199</name>
</gene>
<evidence type="ECO:0000313" key="2">
    <source>
        <dbReference type="EMBL" id="MED6197712.1"/>
    </source>
</evidence>
<keyword evidence="1" id="KW-0812">Transmembrane</keyword>